<evidence type="ECO:0000313" key="2">
    <source>
        <dbReference type="Proteomes" id="UP000579647"/>
    </source>
</evidence>
<dbReference type="AlphaFoldDB" id="A0A840W5Q2"/>
<evidence type="ECO:0000313" key="1">
    <source>
        <dbReference type="EMBL" id="MBB5491392.1"/>
    </source>
</evidence>
<dbReference type="RefSeq" id="WP_184365092.1">
    <property type="nucleotide sequence ID" value="NZ_BAAAKM010000133.1"/>
</dbReference>
<dbReference type="EMBL" id="JACHDO010000001">
    <property type="protein sequence ID" value="MBB5491392.1"/>
    <property type="molecule type" value="Genomic_DNA"/>
</dbReference>
<keyword evidence="2" id="KW-1185">Reference proteome</keyword>
<proteinExistence type="predicted"/>
<reference evidence="1 2" key="1">
    <citation type="submission" date="2020-08" db="EMBL/GenBank/DDBJ databases">
        <title>Sequencing the genomes of 1000 actinobacteria strains.</title>
        <authorList>
            <person name="Klenk H.-P."/>
        </authorList>
    </citation>
    <scope>NUCLEOTIDE SEQUENCE [LARGE SCALE GENOMIC DNA]</scope>
    <source>
        <strain evidence="1 2">DSM 44598</strain>
    </source>
</reference>
<protein>
    <submittedName>
        <fullName evidence="1">Uncharacterized protein</fullName>
    </submittedName>
</protein>
<name>A0A840W5Q2_9ACTN</name>
<dbReference type="Proteomes" id="UP000579647">
    <property type="component" value="Unassembled WGS sequence"/>
</dbReference>
<organism evidence="1 2">
    <name type="scientific">Nocardiopsis metallicus</name>
    <dbReference type="NCBI Taxonomy" id="179819"/>
    <lineage>
        <taxon>Bacteria</taxon>
        <taxon>Bacillati</taxon>
        <taxon>Actinomycetota</taxon>
        <taxon>Actinomycetes</taxon>
        <taxon>Streptosporangiales</taxon>
        <taxon>Nocardiopsidaceae</taxon>
        <taxon>Nocardiopsis</taxon>
    </lineage>
</organism>
<sequence length="113" mass="12420">MGTYDTFLDAPKGEEHQSKAFGKGLRTFRPGDAVTPQRAPLSKEDYDACNAGEWNPVILGLKSTTLQSRVEHATSEKYIDVAEGIYTGISSERDMNIPLIDHYGRLIDSGSVD</sequence>
<comment type="caution">
    <text evidence="1">The sequence shown here is derived from an EMBL/GenBank/DDBJ whole genome shotgun (WGS) entry which is preliminary data.</text>
</comment>
<accession>A0A840W5Q2</accession>
<gene>
    <name evidence="1" type="ORF">HNR07_002529</name>
</gene>